<protein>
    <submittedName>
        <fullName evidence="1">Uncharacterized protein</fullName>
    </submittedName>
</protein>
<accession>A0A7S3BPC3</accession>
<dbReference type="AlphaFoldDB" id="A0A7S3BPC3"/>
<evidence type="ECO:0000313" key="1">
    <source>
        <dbReference type="EMBL" id="CAE0141504.1"/>
    </source>
</evidence>
<name>A0A7S3BPC3_9VIRI</name>
<sequence>MKVASSLSTAGTFDNFADFLNTSASNVTIFGTEHYDGNVVGDTTAEWTGTNISAAQVERATNGGLSVKAHDTESWILSQWASCGPLRGKPLRDVPGLSTTLPSGPLELCDFFTNFAAGRDYATLSPLSVPIARAFLFGGQTPSDGSDVFFSVMLENSAAAIDQVAKWLEQASNDPTSVAVALSAHAAGLSAAGGLTEASFQDTPFAVSAAHVRALRKYIITWLEEVCEPLVVATYLGAGNMGLVVRHTAYETLFGYLDPAVAALYPENSTERKVTDKGNGLARL</sequence>
<dbReference type="EMBL" id="HBHY01013120">
    <property type="protein sequence ID" value="CAE0141504.1"/>
    <property type="molecule type" value="Transcribed_RNA"/>
</dbReference>
<gene>
    <name evidence="1" type="ORF">PSIN1315_LOCUS8407</name>
</gene>
<proteinExistence type="predicted"/>
<organism evidence="1">
    <name type="scientific">Prasinoderma singulare</name>
    <dbReference type="NCBI Taxonomy" id="676789"/>
    <lineage>
        <taxon>Eukaryota</taxon>
        <taxon>Viridiplantae</taxon>
        <taxon>Prasinodermophyta</taxon>
        <taxon>Prasinodermophyceae</taxon>
        <taxon>Prasinodermales</taxon>
        <taxon>Prasinodermaceae</taxon>
        <taxon>Prasinoderma</taxon>
    </lineage>
</organism>
<reference evidence="1" key="1">
    <citation type="submission" date="2021-01" db="EMBL/GenBank/DDBJ databases">
        <authorList>
            <person name="Corre E."/>
            <person name="Pelletier E."/>
            <person name="Niang G."/>
            <person name="Scheremetjew M."/>
            <person name="Finn R."/>
            <person name="Kale V."/>
            <person name="Holt S."/>
            <person name="Cochrane G."/>
            <person name="Meng A."/>
            <person name="Brown T."/>
            <person name="Cohen L."/>
        </authorList>
    </citation>
    <scope>NUCLEOTIDE SEQUENCE</scope>
    <source>
        <strain evidence="1">RCC927</strain>
    </source>
</reference>